<name>A0A098TIB5_9CYAN</name>
<dbReference type="Pfam" id="PF10719">
    <property type="entry name" value="ComFB"/>
    <property type="match status" value="1"/>
</dbReference>
<keyword evidence="2" id="KW-1185">Reference proteome</keyword>
<dbReference type="STRING" id="1497020.DO97_15990"/>
<reference evidence="1 2" key="1">
    <citation type="journal article" date="2014" name="Mol. Ecol.">
        <title>Evolution of Synechococcus.</title>
        <authorList>
            <person name="Dvorak P."/>
            <person name="Casamatta D."/>
            <person name="Hasler P."/>
            <person name="Poulickova A."/>
            <person name="Ondrej V."/>
            <person name="Sanges R."/>
        </authorList>
    </citation>
    <scope>NUCLEOTIDE SEQUENCE [LARGE SCALE GENOMIC DNA]</scope>
    <source>
        <strain evidence="1 2">CAUP A 1101</strain>
    </source>
</reference>
<evidence type="ECO:0000313" key="2">
    <source>
        <dbReference type="Proteomes" id="UP000030170"/>
    </source>
</evidence>
<protein>
    <recommendedName>
        <fullName evidence="3">Competence protein ComFB</fullName>
    </recommendedName>
</protein>
<comment type="caution">
    <text evidence="1">The sequence shown here is derived from an EMBL/GenBank/DDBJ whole genome shotgun (WGS) entry which is preliminary data.</text>
</comment>
<organism evidence="1 2">
    <name type="scientific">Neosynechococcus sphagnicola sy1</name>
    <dbReference type="NCBI Taxonomy" id="1497020"/>
    <lineage>
        <taxon>Bacteria</taxon>
        <taxon>Bacillati</taxon>
        <taxon>Cyanobacteriota</taxon>
        <taxon>Cyanophyceae</taxon>
        <taxon>Neosynechococcales</taxon>
        <taxon>Neosynechococcaceae</taxon>
        <taxon>Neosynechococcus</taxon>
    </lineage>
</organism>
<sequence length="170" mass="19880">MPLDKMQLEQSQNYRNAMESLVAVEVEMQLRRLPPKLKEYICLTEVIAYALNRLPPLYATCEKGWKQQQVRGRQEYGNQVTAAVRQALAAIQRDPLRVSTPLRHQKDSSAEFALQELKNILGQDQLTWDEIPDAIEQALIKTARGEIEWQRRPNPDEPFVEWKYEDQFLK</sequence>
<gene>
    <name evidence="1" type="ORF">DO97_15990</name>
</gene>
<dbReference type="AlphaFoldDB" id="A0A098TIB5"/>
<evidence type="ECO:0008006" key="3">
    <source>
        <dbReference type="Google" id="ProtNLM"/>
    </source>
</evidence>
<dbReference type="InterPro" id="IPR019657">
    <property type="entry name" value="ComFB"/>
</dbReference>
<dbReference type="Proteomes" id="UP000030170">
    <property type="component" value="Unassembled WGS sequence"/>
</dbReference>
<dbReference type="EMBL" id="JJML01000054">
    <property type="protein sequence ID" value="KGF71722.1"/>
    <property type="molecule type" value="Genomic_DNA"/>
</dbReference>
<proteinExistence type="predicted"/>
<evidence type="ECO:0000313" key="1">
    <source>
        <dbReference type="EMBL" id="KGF71722.1"/>
    </source>
</evidence>
<accession>A0A098TIB5</accession>